<gene>
    <name evidence="2" type="ORF">ACFSX5_03460</name>
</gene>
<dbReference type="Proteomes" id="UP001597521">
    <property type="component" value="Unassembled WGS sequence"/>
</dbReference>
<keyword evidence="3" id="KW-1185">Reference proteome</keyword>
<name>A0ABW5QGC8_9HYPH</name>
<dbReference type="RefSeq" id="WP_386831803.1">
    <property type="nucleotide sequence ID" value="NZ_JBHUNP010000001.1"/>
</dbReference>
<comment type="caution">
    <text evidence="2">The sequence shown here is derived from an EMBL/GenBank/DDBJ whole genome shotgun (WGS) entry which is preliminary data.</text>
</comment>
<sequence>MRTADLPVKILLTLTYLVMVATNYLANALPLNGRETGEISDIYENLFTPAGITFSIWSLIYTLLAIHILYQWGAFHSAGTQHGPLLRRVGILFSLTSLANTAWVFAWHYDYILLSTLLIICILVILAIIATTLRDAALTTREQWLVRLPFSVYFGWITIATVANITVWLVSIGWDRFGIPEQWWTVIIIALAAAIGTVVMLRNHDYAYGLVLLWAFTGILIRHTSSGDGYAGRYPEVIATTIACLVVFLAAEAFLLWRRRSHPHPTST</sequence>
<dbReference type="PANTHER" id="PTHR33802">
    <property type="entry name" value="SI:CH211-161H7.5-RELATED"/>
    <property type="match status" value="1"/>
</dbReference>
<protein>
    <recommendedName>
        <fullName evidence="4">Lantibiotic ABC transporter permease</fullName>
    </recommendedName>
</protein>
<feature type="transmembrane region" description="Helical" evidence="1">
    <location>
        <begin position="182"/>
        <end position="201"/>
    </location>
</feature>
<keyword evidence="1" id="KW-0812">Transmembrane</keyword>
<proteinExistence type="predicted"/>
<feature type="transmembrane region" description="Helical" evidence="1">
    <location>
        <begin position="52"/>
        <end position="73"/>
    </location>
</feature>
<feature type="transmembrane region" description="Helical" evidence="1">
    <location>
        <begin position="237"/>
        <end position="257"/>
    </location>
</feature>
<keyword evidence="1" id="KW-0472">Membrane</keyword>
<dbReference type="InterPro" id="IPR038330">
    <property type="entry name" value="TspO/MBR-related_sf"/>
</dbReference>
<evidence type="ECO:0000256" key="1">
    <source>
        <dbReference type="SAM" id="Phobius"/>
    </source>
</evidence>
<dbReference type="EMBL" id="JBHUNP010000001">
    <property type="protein sequence ID" value="MFD2646848.1"/>
    <property type="molecule type" value="Genomic_DNA"/>
</dbReference>
<feature type="transmembrane region" description="Helical" evidence="1">
    <location>
        <begin position="145"/>
        <end position="170"/>
    </location>
</feature>
<dbReference type="Gene3D" id="1.20.1260.100">
    <property type="entry name" value="TspO/MBR protein"/>
    <property type="match status" value="1"/>
</dbReference>
<feature type="transmembrane region" description="Helical" evidence="1">
    <location>
        <begin position="85"/>
        <end position="105"/>
    </location>
</feature>
<organism evidence="2 3">
    <name type="scientific">Devosia albogilva</name>
    <dbReference type="NCBI Taxonomy" id="429726"/>
    <lineage>
        <taxon>Bacteria</taxon>
        <taxon>Pseudomonadati</taxon>
        <taxon>Pseudomonadota</taxon>
        <taxon>Alphaproteobacteria</taxon>
        <taxon>Hyphomicrobiales</taxon>
        <taxon>Devosiaceae</taxon>
        <taxon>Devosia</taxon>
    </lineage>
</organism>
<dbReference type="PANTHER" id="PTHR33802:SF1">
    <property type="entry name" value="XK-RELATED PROTEIN"/>
    <property type="match status" value="1"/>
</dbReference>
<feature type="transmembrane region" description="Helical" evidence="1">
    <location>
        <begin position="206"/>
        <end position="225"/>
    </location>
</feature>
<accession>A0ABW5QGC8</accession>
<reference evidence="3" key="1">
    <citation type="journal article" date="2019" name="Int. J. Syst. Evol. Microbiol.">
        <title>The Global Catalogue of Microorganisms (GCM) 10K type strain sequencing project: providing services to taxonomists for standard genome sequencing and annotation.</title>
        <authorList>
            <consortium name="The Broad Institute Genomics Platform"/>
            <consortium name="The Broad Institute Genome Sequencing Center for Infectious Disease"/>
            <person name="Wu L."/>
            <person name="Ma J."/>
        </authorList>
    </citation>
    <scope>NUCLEOTIDE SEQUENCE [LARGE SCALE GENOMIC DNA]</scope>
    <source>
        <strain evidence="3">CCM 7427</strain>
    </source>
</reference>
<evidence type="ECO:0008006" key="4">
    <source>
        <dbReference type="Google" id="ProtNLM"/>
    </source>
</evidence>
<evidence type="ECO:0000313" key="2">
    <source>
        <dbReference type="EMBL" id="MFD2646848.1"/>
    </source>
</evidence>
<feature type="transmembrane region" description="Helical" evidence="1">
    <location>
        <begin position="111"/>
        <end position="133"/>
    </location>
</feature>
<keyword evidence="1" id="KW-1133">Transmembrane helix</keyword>
<evidence type="ECO:0000313" key="3">
    <source>
        <dbReference type="Proteomes" id="UP001597521"/>
    </source>
</evidence>